<dbReference type="EMBL" id="FNGS01000006">
    <property type="protein sequence ID" value="SDM42566.1"/>
    <property type="molecule type" value="Genomic_DNA"/>
</dbReference>
<dbReference type="Proteomes" id="UP000198901">
    <property type="component" value="Unassembled WGS sequence"/>
</dbReference>
<dbReference type="RefSeq" id="WP_093204890.1">
    <property type="nucleotide sequence ID" value="NZ_FNGS01000006.1"/>
</dbReference>
<evidence type="ECO:0000313" key="2">
    <source>
        <dbReference type="Proteomes" id="UP000198901"/>
    </source>
</evidence>
<dbReference type="OrthoDB" id="937517at2"/>
<organism evidence="1 2">
    <name type="scientific">Siphonobacter aquaeclarae</name>
    <dbReference type="NCBI Taxonomy" id="563176"/>
    <lineage>
        <taxon>Bacteria</taxon>
        <taxon>Pseudomonadati</taxon>
        <taxon>Bacteroidota</taxon>
        <taxon>Cytophagia</taxon>
        <taxon>Cytophagales</taxon>
        <taxon>Cytophagaceae</taxon>
        <taxon>Siphonobacter</taxon>
    </lineage>
</organism>
<keyword evidence="2" id="KW-1185">Reference proteome</keyword>
<name>A0A1G9T4L2_9BACT</name>
<dbReference type="AlphaFoldDB" id="A0A1G9T4L2"/>
<dbReference type="STRING" id="563176.SAMN04488090_3410"/>
<protein>
    <submittedName>
        <fullName evidence="1">Uncharacterized protein</fullName>
    </submittedName>
</protein>
<gene>
    <name evidence="1" type="ORF">SAMN04488090_3410</name>
</gene>
<accession>A0A1G9T4L2</accession>
<reference evidence="1 2" key="1">
    <citation type="submission" date="2016-10" db="EMBL/GenBank/DDBJ databases">
        <authorList>
            <person name="de Groot N.N."/>
        </authorList>
    </citation>
    <scope>NUCLEOTIDE SEQUENCE [LARGE SCALE GENOMIC DNA]</scope>
    <source>
        <strain evidence="1 2">DSM 21668</strain>
    </source>
</reference>
<evidence type="ECO:0000313" key="1">
    <source>
        <dbReference type="EMBL" id="SDM42566.1"/>
    </source>
</evidence>
<proteinExistence type="predicted"/>
<sequence length="379" mass="43075">MVHSQELHILIGCADARDLSQIQLDAVSETAARFKDDYGIEIDVQVIRAAGSFVTPDVFMDVKRIVEHHLRTARFDVPTRYFVHIQSHGQLTPDSSHEHVAHVHDLHIVDGSPLNCGMLGASGVAVEIEQMLMTEQPTITVHGKSRTITNEEDIRWMLREVYAYEGYLAGDWIRSIDLLRTHPRKQRRILEDALDNDPDLTGLNIQITAGILDYSVHWLIRVDGGEPGVPYWDEVQAEIRRKVGDDHYRQTILSHQATRQSPLAGLISMPDPRRSNREAAANWYLRHKQQEPGEYYLPNTLFNMTGSSFDMPGTPFGPYVIAGFYYSVASLKLTDQIVLGENEFQTQRMMHKIQNDPIMGLIVRKYGVNLIPVNNEDII</sequence>